<organism evidence="2 3">
    <name type="scientific">Candidatus Nitrosarchaeum limnium BG20</name>
    <dbReference type="NCBI Taxonomy" id="859192"/>
    <lineage>
        <taxon>Archaea</taxon>
        <taxon>Nitrososphaerota</taxon>
        <taxon>Nitrososphaeria</taxon>
        <taxon>Nitrosopumilales</taxon>
        <taxon>Nitrosopumilaceae</taxon>
        <taxon>Nitrosarchaeum</taxon>
    </lineage>
</organism>
<keyword evidence="3" id="KW-1185">Reference proteome</keyword>
<dbReference type="AlphaFoldDB" id="S2EKF7"/>
<comment type="caution">
    <text evidence="2">The sequence shown here is derived from an EMBL/GenBank/DDBJ whole genome shotgun (WGS) entry which is preliminary data.</text>
</comment>
<reference evidence="2 3" key="1">
    <citation type="journal article" date="2012" name="J. Bacteriol.">
        <title>Genome Sequence of "Candidatus Nitrosoarchaeum limnia" BG20, a Low-Salinity Ammonia-Oxidizing Archaeon from the San Francisco Bay Estuary.</title>
        <authorList>
            <person name="Mosier A.C."/>
            <person name="Allen E.E."/>
            <person name="Kim M."/>
            <person name="Ferriera S."/>
            <person name="Francis C.A."/>
        </authorList>
    </citation>
    <scope>NUCLEOTIDE SEQUENCE [LARGE SCALE GENOMIC DNA]</scope>
    <source>
        <strain evidence="2 3">BG20</strain>
    </source>
</reference>
<accession>S2EKF7</accession>
<evidence type="ECO:0000313" key="2">
    <source>
        <dbReference type="EMBL" id="EPA05137.1"/>
    </source>
</evidence>
<dbReference type="EMBL" id="AHJG01000217">
    <property type="protein sequence ID" value="EPA05137.1"/>
    <property type="molecule type" value="Genomic_DNA"/>
</dbReference>
<name>S2EKF7_9ARCH</name>
<sequence>MVKNLVIISLVIVIDILIGIIIVTNYNWFTQEWSIGIGMVVGGIIIAGLLGYFKVRRK</sequence>
<feature type="transmembrane region" description="Helical" evidence="1">
    <location>
        <begin position="35"/>
        <end position="53"/>
    </location>
</feature>
<evidence type="ECO:0000256" key="1">
    <source>
        <dbReference type="SAM" id="Phobius"/>
    </source>
</evidence>
<keyword evidence="1" id="KW-0812">Transmembrane</keyword>
<keyword evidence="1" id="KW-0472">Membrane</keyword>
<dbReference type="RefSeq" id="WP_010193159.1">
    <property type="nucleotide sequence ID" value="NZ_AHJG01000217.1"/>
</dbReference>
<gene>
    <name evidence="2" type="ORF">BG20_I1120</name>
</gene>
<keyword evidence="1" id="KW-1133">Transmembrane helix</keyword>
<evidence type="ECO:0000313" key="3">
    <source>
        <dbReference type="Proteomes" id="UP000014065"/>
    </source>
</evidence>
<proteinExistence type="predicted"/>
<feature type="transmembrane region" description="Helical" evidence="1">
    <location>
        <begin position="7"/>
        <end position="29"/>
    </location>
</feature>
<dbReference type="Proteomes" id="UP000014065">
    <property type="component" value="Unassembled WGS sequence"/>
</dbReference>
<protein>
    <submittedName>
        <fullName evidence="2">Uncharacterized protein</fullName>
    </submittedName>
</protein>